<dbReference type="PANTHER" id="PTHR30572:SF4">
    <property type="entry name" value="ABC TRANSPORTER PERMEASE YTRF"/>
    <property type="match status" value="1"/>
</dbReference>
<evidence type="ECO:0000256" key="3">
    <source>
        <dbReference type="ARBA" id="ARBA00022692"/>
    </source>
</evidence>
<keyword evidence="3 7" id="KW-0812">Transmembrane</keyword>
<feature type="transmembrane region" description="Helical" evidence="7">
    <location>
        <begin position="272"/>
        <end position="300"/>
    </location>
</feature>
<organism evidence="10 11">
    <name type="scientific">Candidatus Pristimantibacillus lignocellulolyticus</name>
    <dbReference type="NCBI Taxonomy" id="2994561"/>
    <lineage>
        <taxon>Bacteria</taxon>
        <taxon>Bacillati</taxon>
        <taxon>Bacillota</taxon>
        <taxon>Bacilli</taxon>
        <taxon>Bacillales</taxon>
        <taxon>Paenibacillaceae</taxon>
        <taxon>Candidatus Pristimantibacillus</taxon>
    </lineage>
</organism>
<evidence type="ECO:0000313" key="10">
    <source>
        <dbReference type="EMBL" id="URN94806.1"/>
    </source>
</evidence>
<dbReference type="EMBL" id="CP097899">
    <property type="protein sequence ID" value="URN94806.1"/>
    <property type="molecule type" value="Genomic_DNA"/>
</dbReference>
<keyword evidence="2" id="KW-1003">Cell membrane</keyword>
<comment type="subcellular location">
    <subcellularLocation>
        <location evidence="1">Cell membrane</location>
        <topology evidence="1">Multi-pass membrane protein</topology>
    </subcellularLocation>
</comment>
<protein>
    <submittedName>
        <fullName evidence="10">ABC transporter permease</fullName>
    </submittedName>
</protein>
<feature type="transmembrane region" description="Helical" evidence="7">
    <location>
        <begin position="21"/>
        <end position="42"/>
    </location>
</feature>
<evidence type="ECO:0000259" key="9">
    <source>
        <dbReference type="Pfam" id="PF12704"/>
    </source>
</evidence>
<dbReference type="AlphaFoldDB" id="A0A9J6ZF80"/>
<evidence type="ECO:0000256" key="1">
    <source>
        <dbReference type="ARBA" id="ARBA00004651"/>
    </source>
</evidence>
<dbReference type="InterPro" id="IPR050250">
    <property type="entry name" value="Macrolide_Exporter_MacB"/>
</dbReference>
<feature type="domain" description="ABC3 transporter permease C-terminal" evidence="8">
    <location>
        <begin position="279"/>
        <end position="392"/>
    </location>
</feature>
<comment type="similarity">
    <text evidence="6">Belongs to the ABC-4 integral membrane protein family.</text>
</comment>
<gene>
    <name evidence="10" type="ORF">NAG76_00665</name>
</gene>
<dbReference type="Pfam" id="PF12704">
    <property type="entry name" value="MacB_PCD"/>
    <property type="match status" value="1"/>
</dbReference>
<name>A0A9J6ZF80_9BACL</name>
<dbReference type="Pfam" id="PF02687">
    <property type="entry name" value="FtsX"/>
    <property type="match status" value="1"/>
</dbReference>
<evidence type="ECO:0000256" key="7">
    <source>
        <dbReference type="SAM" id="Phobius"/>
    </source>
</evidence>
<keyword evidence="5 7" id="KW-0472">Membrane</keyword>
<dbReference type="InterPro" id="IPR003838">
    <property type="entry name" value="ABC3_permease_C"/>
</dbReference>
<reference evidence="10" key="1">
    <citation type="submission" date="2022-05" db="EMBL/GenBank/DDBJ databases">
        <title>Novel bacterial taxa in a minimal lignocellulolytic consortium and its capacity to transform plastics disclosed by genome-resolved metagenomics.</title>
        <authorList>
            <person name="Rodriguez C.A.D."/>
            <person name="Diaz-Garcia L."/>
            <person name="Herrera K."/>
            <person name="Tarazona N.A."/>
            <person name="Sproer C."/>
            <person name="Overmann J."/>
            <person name="Jimenez D.J."/>
        </authorList>
    </citation>
    <scope>NUCLEOTIDE SEQUENCE</scope>
    <source>
        <strain evidence="10">MAG5</strain>
    </source>
</reference>
<dbReference type="Proteomes" id="UP001056756">
    <property type="component" value="Chromosome"/>
</dbReference>
<evidence type="ECO:0000256" key="2">
    <source>
        <dbReference type="ARBA" id="ARBA00022475"/>
    </source>
</evidence>
<keyword evidence="4 7" id="KW-1133">Transmembrane helix</keyword>
<evidence type="ECO:0000313" key="11">
    <source>
        <dbReference type="Proteomes" id="UP001056756"/>
    </source>
</evidence>
<evidence type="ECO:0000256" key="5">
    <source>
        <dbReference type="ARBA" id="ARBA00023136"/>
    </source>
</evidence>
<dbReference type="PANTHER" id="PTHR30572">
    <property type="entry name" value="MEMBRANE COMPONENT OF TRANSPORTER-RELATED"/>
    <property type="match status" value="1"/>
</dbReference>
<evidence type="ECO:0000256" key="4">
    <source>
        <dbReference type="ARBA" id="ARBA00022989"/>
    </source>
</evidence>
<dbReference type="GO" id="GO:0005886">
    <property type="term" value="C:plasma membrane"/>
    <property type="evidence" value="ECO:0007669"/>
    <property type="project" value="UniProtKB-SubCell"/>
</dbReference>
<feature type="domain" description="MacB-like periplasmic core" evidence="9">
    <location>
        <begin position="21"/>
        <end position="240"/>
    </location>
</feature>
<dbReference type="InterPro" id="IPR025857">
    <property type="entry name" value="MacB_PCD"/>
</dbReference>
<feature type="transmembrane region" description="Helical" evidence="7">
    <location>
        <begin position="356"/>
        <end position="382"/>
    </location>
</feature>
<accession>A0A9J6ZF80</accession>
<evidence type="ECO:0000256" key="6">
    <source>
        <dbReference type="ARBA" id="ARBA00038076"/>
    </source>
</evidence>
<dbReference type="GO" id="GO:0022857">
    <property type="term" value="F:transmembrane transporter activity"/>
    <property type="evidence" value="ECO:0007669"/>
    <property type="project" value="TreeGrafter"/>
</dbReference>
<dbReference type="KEGG" id="plig:NAG76_00665"/>
<evidence type="ECO:0000259" key="8">
    <source>
        <dbReference type="Pfam" id="PF02687"/>
    </source>
</evidence>
<proteinExistence type="inferred from homology"/>
<sequence>MNIWETIRLAFDNVRVNKLRSLLTMIGIVFGVAAVVTVVSIGQAGQKSVMDTMSSYKPGYFLIYPDATDTSNYPNAMFRINDIKEINKLSSISHAAVSQFYNLEGKNKLDKVKFSVTATTADIVKMINMNMIAGRYLQAQEVSTRQKVIVIDKEAATKLFGSPEQAIQRKINFEQGQFKVIGVYDAKKSVLGNIGGEQFFAYIPLEALPTANDGTSSRFDYLEVTAADPTNIERAIKDLSSLMAERHHVPLSIYQSVTAQENEQMITSTFGIIQLIIGSIAAISLIVGGIGVMNIMLVSVTERTREIGIRKAIGATPNAIRIQFLIESMLLSFIGGVVGILFGLLASYIYSIASGWPYVISIKAIVIAFVFSSSVGVFFGFYPANKASKLHPIEALRYE</sequence>
<feature type="transmembrane region" description="Helical" evidence="7">
    <location>
        <begin position="330"/>
        <end position="350"/>
    </location>
</feature>